<dbReference type="Proteomes" id="UP000198287">
    <property type="component" value="Unassembled WGS sequence"/>
</dbReference>
<evidence type="ECO:0000256" key="21">
    <source>
        <dbReference type="SAM" id="Phobius"/>
    </source>
</evidence>
<keyword evidence="6 21" id="KW-0812">Transmembrane</keyword>
<evidence type="ECO:0000256" key="8">
    <source>
        <dbReference type="ARBA" id="ARBA00022753"/>
    </source>
</evidence>
<evidence type="ECO:0000256" key="13">
    <source>
        <dbReference type="ARBA" id="ARBA00023273"/>
    </source>
</evidence>
<evidence type="ECO:0000256" key="17">
    <source>
        <dbReference type="ARBA" id="ARBA00060492"/>
    </source>
</evidence>
<keyword evidence="7 22" id="KW-0732">Signal</keyword>
<dbReference type="PANTHER" id="PTHR11506:SF35">
    <property type="entry name" value="LYSOSOME-ASSOCIATED MEMBRANE GLYCOPROTEIN 5"/>
    <property type="match status" value="1"/>
</dbReference>
<proteinExistence type="inferred from homology"/>
<dbReference type="InterPro" id="IPR002000">
    <property type="entry name" value="Lysosome-assoc_membr_glycop"/>
</dbReference>
<evidence type="ECO:0000313" key="24">
    <source>
        <dbReference type="EMBL" id="OXA63763.1"/>
    </source>
</evidence>
<protein>
    <recommendedName>
        <fullName evidence="18">Lysosome-associated membrane glycoprotein 5</fullName>
    </recommendedName>
    <alternativeName>
        <fullName evidence="19">Lysosome-associated membrane protein 5</fullName>
    </alternativeName>
</protein>
<keyword evidence="14" id="KW-0968">Cytoplasmic vesicle</keyword>
<dbReference type="GO" id="GO:0031902">
    <property type="term" value="C:late endosome membrane"/>
    <property type="evidence" value="ECO:0007669"/>
    <property type="project" value="TreeGrafter"/>
</dbReference>
<name>A0A226F1V5_FOLCA</name>
<sequence>MATVVRIVLSVLFIIQHASAHTANATKVSSTTLIPPGKNSFESKVTKNEEKVPSSANPSPPPKFPQNIGDWSIKENGVVCIEIIGAIQIIYNHSIAGANQTEITTLDVPTASKESGNCGNATQMLSLAWESQNQTNCTIRFQFEIKDKKISLTQGKVSISTGNTTQNFNIGKVNDFDTPMTYSFQCKTTLTVPMDNNATLKFANLKMQAFRPDNSVAFEKQITCSEDNVGTGLGVTAKVFLGIFIVILIVTLAGGIFWYFRRFQNPTAAYNNM</sequence>
<dbReference type="Pfam" id="PF01299">
    <property type="entry name" value="Lamp2-like_luminal"/>
    <property type="match status" value="1"/>
</dbReference>
<dbReference type="STRING" id="158441.A0A226F1V5"/>
<evidence type="ECO:0000256" key="4">
    <source>
        <dbReference type="ARBA" id="ARBA00004279"/>
    </source>
</evidence>
<evidence type="ECO:0000256" key="11">
    <source>
        <dbReference type="ARBA" id="ARBA00023136"/>
    </source>
</evidence>
<evidence type="ECO:0000256" key="15">
    <source>
        <dbReference type="ARBA" id="ARBA00029428"/>
    </source>
</evidence>
<dbReference type="OMA" id="SYACESY"/>
<organism evidence="24 25">
    <name type="scientific">Folsomia candida</name>
    <name type="common">Springtail</name>
    <dbReference type="NCBI Taxonomy" id="158441"/>
    <lineage>
        <taxon>Eukaryota</taxon>
        <taxon>Metazoa</taxon>
        <taxon>Ecdysozoa</taxon>
        <taxon>Arthropoda</taxon>
        <taxon>Hexapoda</taxon>
        <taxon>Collembola</taxon>
        <taxon>Entomobryomorpha</taxon>
        <taxon>Isotomoidea</taxon>
        <taxon>Isotomidae</taxon>
        <taxon>Proisotominae</taxon>
        <taxon>Folsomia</taxon>
    </lineage>
</organism>
<evidence type="ECO:0000256" key="9">
    <source>
        <dbReference type="ARBA" id="ARBA00022989"/>
    </source>
</evidence>
<feature type="domain" description="Lysosome-associated membrane glycoprotein 2-like luminal" evidence="23">
    <location>
        <begin position="68"/>
        <end position="211"/>
    </location>
</feature>
<evidence type="ECO:0000259" key="23">
    <source>
        <dbReference type="Pfam" id="PF01299"/>
    </source>
</evidence>
<dbReference type="GO" id="GO:0072594">
    <property type="term" value="P:establishment of protein localization to organelle"/>
    <property type="evidence" value="ECO:0007669"/>
    <property type="project" value="TreeGrafter"/>
</dbReference>
<evidence type="ECO:0000256" key="18">
    <source>
        <dbReference type="ARBA" id="ARBA00074379"/>
    </source>
</evidence>
<dbReference type="GO" id="GO:0005765">
    <property type="term" value="C:lysosomal membrane"/>
    <property type="evidence" value="ECO:0007669"/>
    <property type="project" value="TreeGrafter"/>
</dbReference>
<evidence type="ECO:0000256" key="3">
    <source>
        <dbReference type="ARBA" id="ARBA00004172"/>
    </source>
</evidence>
<evidence type="ECO:0000256" key="5">
    <source>
        <dbReference type="ARBA" id="ARBA00009644"/>
    </source>
</evidence>
<evidence type="ECO:0000256" key="1">
    <source>
        <dbReference type="ARBA" id="ARBA00004151"/>
    </source>
</evidence>
<keyword evidence="10" id="KW-0770">Synapse</keyword>
<keyword evidence="8" id="KW-0967">Endosome</keyword>
<keyword evidence="13" id="KW-0966">Cell projection</keyword>
<evidence type="ECO:0000256" key="12">
    <source>
        <dbReference type="ARBA" id="ARBA00023180"/>
    </source>
</evidence>
<comment type="function">
    <text evidence="16">Plays a role in short-term synaptic plasticity in a subset of GABAergic neurons in the brain.</text>
</comment>
<gene>
    <name evidence="24" type="ORF">Fcan01_02699</name>
</gene>
<evidence type="ECO:0000313" key="25">
    <source>
        <dbReference type="Proteomes" id="UP000198287"/>
    </source>
</evidence>
<dbReference type="Gene3D" id="2.40.160.110">
    <property type="match status" value="1"/>
</dbReference>
<evidence type="ECO:0000256" key="7">
    <source>
        <dbReference type="ARBA" id="ARBA00022729"/>
    </source>
</evidence>
<feature type="signal peptide" evidence="22">
    <location>
        <begin position="1"/>
        <end position="20"/>
    </location>
</feature>
<evidence type="ECO:0000256" key="20">
    <source>
        <dbReference type="SAM" id="MobiDB-lite"/>
    </source>
</evidence>
<evidence type="ECO:0000256" key="22">
    <source>
        <dbReference type="SAM" id="SignalP"/>
    </source>
</evidence>
<dbReference type="AlphaFoldDB" id="A0A226F1V5"/>
<evidence type="ECO:0000256" key="14">
    <source>
        <dbReference type="ARBA" id="ARBA00023329"/>
    </source>
</evidence>
<keyword evidence="25" id="KW-1185">Reference proteome</keyword>
<dbReference type="PANTHER" id="PTHR11506">
    <property type="entry name" value="LYSOSOME-ASSOCIATED MEMBRANE GLYCOPROTEIN"/>
    <property type="match status" value="1"/>
</dbReference>
<keyword evidence="11 21" id="KW-0472">Membrane</keyword>
<evidence type="ECO:0000256" key="2">
    <source>
        <dbReference type="ARBA" id="ARBA00004158"/>
    </source>
</evidence>
<dbReference type="InterPro" id="IPR048528">
    <property type="entry name" value="Lamp2-like_luminal"/>
</dbReference>
<comment type="caution">
    <text evidence="24">The sequence shown here is derived from an EMBL/GenBank/DDBJ whole genome shotgun (WGS) entry which is preliminary data.</text>
</comment>
<feature type="region of interest" description="Disordered" evidence="20">
    <location>
        <begin position="38"/>
        <end position="68"/>
    </location>
</feature>
<dbReference type="GO" id="GO:0005886">
    <property type="term" value="C:plasma membrane"/>
    <property type="evidence" value="ECO:0007669"/>
    <property type="project" value="UniProtKB-SubCell"/>
</dbReference>
<keyword evidence="12" id="KW-0325">Glycoprotein</keyword>
<evidence type="ECO:0000256" key="10">
    <source>
        <dbReference type="ARBA" id="ARBA00023018"/>
    </source>
</evidence>
<dbReference type="EMBL" id="LNIX01000001">
    <property type="protein sequence ID" value="OXA63763.1"/>
    <property type="molecule type" value="Genomic_DNA"/>
</dbReference>
<feature type="transmembrane region" description="Helical" evidence="21">
    <location>
        <begin position="239"/>
        <end position="260"/>
    </location>
</feature>
<reference evidence="24 25" key="1">
    <citation type="submission" date="2015-12" db="EMBL/GenBank/DDBJ databases">
        <title>The genome of Folsomia candida.</title>
        <authorList>
            <person name="Faddeeva A."/>
            <person name="Derks M.F."/>
            <person name="Anvar Y."/>
            <person name="Smit S."/>
            <person name="Van Straalen N."/>
            <person name="Roelofs D."/>
        </authorList>
    </citation>
    <scope>NUCLEOTIDE SEQUENCE [LARGE SCALE GENOMIC DNA]</scope>
    <source>
        <strain evidence="24 25">VU population</strain>
        <tissue evidence="24">Whole body</tissue>
    </source>
</reference>
<evidence type="ECO:0000256" key="6">
    <source>
        <dbReference type="ARBA" id="ARBA00022692"/>
    </source>
</evidence>
<feature type="chain" id="PRO_5012601407" description="Lysosome-associated membrane glycoprotein 5" evidence="22">
    <location>
        <begin position="21"/>
        <end position="273"/>
    </location>
</feature>
<evidence type="ECO:0000256" key="16">
    <source>
        <dbReference type="ARBA" id="ARBA00053950"/>
    </source>
</evidence>
<accession>A0A226F1V5</accession>
<keyword evidence="9 21" id="KW-1133">Transmembrane helix</keyword>
<comment type="similarity">
    <text evidence="5">Belongs to the LAMP family.</text>
</comment>
<evidence type="ECO:0000256" key="19">
    <source>
        <dbReference type="ARBA" id="ARBA00076257"/>
    </source>
</evidence>
<comment type="subcellular location">
    <subcellularLocation>
        <location evidence="4">Cell projection</location>
        <location evidence="4">Dendrite</location>
    </subcellularLocation>
    <subcellularLocation>
        <location evidence="17">Cell projection</location>
        <location evidence="17">Growth cone membrane</location>
        <topology evidence="17">Single-pass type I membrane protein</topology>
    </subcellularLocation>
    <subcellularLocation>
        <location evidence="15">Cytoplasmic vesicle</location>
        <location evidence="15">Secretory vesicle</location>
        <location evidence="15">Synaptic vesicle membrane</location>
        <topology evidence="15">Single-pass type I membrane protein</topology>
    </subcellularLocation>
    <subcellularLocation>
        <location evidence="2">Early endosome membrane</location>
        <topology evidence="2">Single-pass type I membrane protein</topology>
    </subcellularLocation>
    <subcellularLocation>
        <location evidence="1">Endoplasmic reticulum-Golgi intermediate compartment membrane</location>
        <topology evidence="1">Single-pass type I membrane protein</topology>
    </subcellularLocation>
    <subcellularLocation>
        <location evidence="3">Recycling endosome</location>
    </subcellularLocation>
</comment>